<gene>
    <name evidence="2" type="ORF">ACJMK2_036094</name>
</gene>
<evidence type="ECO:0000256" key="1">
    <source>
        <dbReference type="SAM" id="MobiDB-lite"/>
    </source>
</evidence>
<sequence length="88" mass="10238">MLSHGQVTMERGFSVNKQVPGENLSRESLRAQRLISDTMRKAGGPLEIIINEMMTYACSARHKYHAYLDKKRAEEKDERKTKKERNRS</sequence>
<protein>
    <submittedName>
        <fullName evidence="2">Uncharacterized protein</fullName>
    </submittedName>
</protein>
<dbReference type="AlphaFoldDB" id="A0ABD3WG54"/>
<name>A0ABD3WG54_SINWO</name>
<comment type="caution">
    <text evidence="2">The sequence shown here is derived from an EMBL/GenBank/DDBJ whole genome shotgun (WGS) entry which is preliminary data.</text>
</comment>
<dbReference type="Proteomes" id="UP001634394">
    <property type="component" value="Unassembled WGS sequence"/>
</dbReference>
<dbReference type="EMBL" id="JBJQND010000006">
    <property type="protein sequence ID" value="KAL3872919.1"/>
    <property type="molecule type" value="Genomic_DNA"/>
</dbReference>
<evidence type="ECO:0000313" key="3">
    <source>
        <dbReference type="Proteomes" id="UP001634394"/>
    </source>
</evidence>
<reference evidence="2 3" key="1">
    <citation type="submission" date="2024-11" db="EMBL/GenBank/DDBJ databases">
        <title>Chromosome-level genome assembly of the freshwater bivalve Anodonta woodiana.</title>
        <authorList>
            <person name="Chen X."/>
        </authorList>
    </citation>
    <scope>NUCLEOTIDE SEQUENCE [LARGE SCALE GENOMIC DNA]</scope>
    <source>
        <strain evidence="2">MN2024</strain>
        <tissue evidence="2">Gills</tissue>
    </source>
</reference>
<feature type="region of interest" description="Disordered" evidence="1">
    <location>
        <begin position="67"/>
        <end position="88"/>
    </location>
</feature>
<accession>A0ABD3WG54</accession>
<keyword evidence="3" id="KW-1185">Reference proteome</keyword>
<feature type="region of interest" description="Disordered" evidence="1">
    <location>
        <begin position="1"/>
        <end position="25"/>
    </location>
</feature>
<proteinExistence type="predicted"/>
<organism evidence="2 3">
    <name type="scientific">Sinanodonta woodiana</name>
    <name type="common">Chinese pond mussel</name>
    <name type="synonym">Anodonta woodiana</name>
    <dbReference type="NCBI Taxonomy" id="1069815"/>
    <lineage>
        <taxon>Eukaryota</taxon>
        <taxon>Metazoa</taxon>
        <taxon>Spiralia</taxon>
        <taxon>Lophotrochozoa</taxon>
        <taxon>Mollusca</taxon>
        <taxon>Bivalvia</taxon>
        <taxon>Autobranchia</taxon>
        <taxon>Heteroconchia</taxon>
        <taxon>Palaeoheterodonta</taxon>
        <taxon>Unionida</taxon>
        <taxon>Unionoidea</taxon>
        <taxon>Unionidae</taxon>
        <taxon>Unioninae</taxon>
        <taxon>Sinanodonta</taxon>
    </lineage>
</organism>
<evidence type="ECO:0000313" key="2">
    <source>
        <dbReference type="EMBL" id="KAL3872919.1"/>
    </source>
</evidence>